<dbReference type="EMBL" id="JARXYA010000016">
    <property type="protein sequence ID" value="MDH6504832.1"/>
    <property type="molecule type" value="Genomic_DNA"/>
</dbReference>
<accession>A0AA43MCQ2</accession>
<protein>
    <submittedName>
        <fullName evidence="1">Sporulation-control protein spo0M</fullName>
    </submittedName>
</protein>
<evidence type="ECO:0000313" key="2">
    <source>
        <dbReference type="Proteomes" id="UP001161160"/>
    </source>
</evidence>
<evidence type="ECO:0000313" key="1">
    <source>
        <dbReference type="EMBL" id="MDH6504832.1"/>
    </source>
</evidence>
<organism evidence="1 2">
    <name type="scientific">Polynucleobacter sphagniphilus</name>
    <dbReference type="NCBI Taxonomy" id="1743169"/>
    <lineage>
        <taxon>Bacteria</taxon>
        <taxon>Pseudomonadati</taxon>
        <taxon>Pseudomonadota</taxon>
        <taxon>Betaproteobacteria</taxon>
        <taxon>Burkholderiales</taxon>
        <taxon>Burkholderiaceae</taxon>
        <taxon>Polynucleobacter</taxon>
    </lineage>
</organism>
<dbReference type="AlphaFoldDB" id="A0AA43MCQ2"/>
<proteinExistence type="predicted"/>
<dbReference type="RefSeq" id="WP_158025464.1">
    <property type="nucleotide sequence ID" value="NZ_JAQFIK010000001.1"/>
</dbReference>
<name>A0AA43MCQ2_9BURK</name>
<reference evidence="1" key="1">
    <citation type="submission" date="2023-04" db="EMBL/GenBank/DDBJ databases">
        <title>Genome Encyclopedia of Bacteria and Archaea VI: Functional Genomics of Type Strains.</title>
        <authorList>
            <person name="Whitman W."/>
        </authorList>
    </citation>
    <scope>NUCLEOTIDE SEQUENCE</scope>
    <source>
        <strain evidence="1">Enz.4-51</strain>
    </source>
</reference>
<gene>
    <name evidence="1" type="ORF">M2127_002161</name>
</gene>
<dbReference type="Proteomes" id="UP001161160">
    <property type="component" value="Unassembled WGS sequence"/>
</dbReference>
<keyword evidence="2" id="KW-1185">Reference proteome</keyword>
<sequence length="50" mass="5346">MITGKPSPTLLGQVQFDILTYIDIKVAISTNDADLIVEILDDVLNSAIAS</sequence>
<comment type="caution">
    <text evidence="1">The sequence shown here is derived from an EMBL/GenBank/DDBJ whole genome shotgun (WGS) entry which is preliminary data.</text>
</comment>